<dbReference type="NCBIfam" id="NF001862">
    <property type="entry name" value="PRK00601.1"/>
    <property type="match status" value="1"/>
</dbReference>
<dbReference type="InterPro" id="IPR033704">
    <property type="entry name" value="dUTPase_trimeric"/>
</dbReference>
<dbReference type="EC" id="3.6.1.23" evidence="5"/>
<evidence type="ECO:0000256" key="4">
    <source>
        <dbReference type="ARBA" id="ARBA00047686"/>
    </source>
</evidence>
<keyword evidence="5" id="KW-0460">Magnesium</keyword>
<dbReference type="EMBL" id="CP002198">
    <property type="protein sequence ID" value="ADN13044.1"/>
    <property type="molecule type" value="Genomic_DNA"/>
</dbReference>
<proteinExistence type="inferred from homology"/>
<comment type="catalytic activity">
    <reaction evidence="4 5">
        <text>dUTP + H2O = dUMP + diphosphate + H(+)</text>
        <dbReference type="Rhea" id="RHEA:10248"/>
        <dbReference type="ChEBI" id="CHEBI:15377"/>
        <dbReference type="ChEBI" id="CHEBI:15378"/>
        <dbReference type="ChEBI" id="CHEBI:33019"/>
        <dbReference type="ChEBI" id="CHEBI:61555"/>
        <dbReference type="ChEBI" id="CHEBI:246422"/>
        <dbReference type="EC" id="3.6.1.23"/>
    </reaction>
</comment>
<protein>
    <recommendedName>
        <fullName evidence="5">Deoxyuridine 5'-triphosphate nucleotidohydrolase</fullName>
        <shortName evidence="5">dUTPase</shortName>
        <ecNumber evidence="5">3.6.1.23</ecNumber>
    </recommendedName>
    <alternativeName>
        <fullName evidence="5">dUTP pyrophosphatase</fullName>
    </alternativeName>
</protein>
<evidence type="ECO:0000256" key="5">
    <source>
        <dbReference type="HAMAP-Rule" id="MF_00116"/>
    </source>
</evidence>
<feature type="domain" description="dUTPase-like" evidence="6">
    <location>
        <begin position="12"/>
        <end position="141"/>
    </location>
</feature>
<dbReference type="HOGENOM" id="CLU_068508_1_2_3"/>
<comment type="similarity">
    <text evidence="1 5">Belongs to the dUTPase family.</text>
</comment>
<dbReference type="GO" id="GO:0006226">
    <property type="term" value="P:dUMP biosynthetic process"/>
    <property type="evidence" value="ECO:0007669"/>
    <property type="project" value="UniProtKB-UniRule"/>
</dbReference>
<keyword evidence="8" id="KW-1185">Reference proteome</keyword>
<evidence type="ECO:0000313" key="7">
    <source>
        <dbReference type="EMBL" id="ADN13044.1"/>
    </source>
</evidence>
<evidence type="ECO:0000256" key="1">
    <source>
        <dbReference type="ARBA" id="ARBA00006581"/>
    </source>
</evidence>
<dbReference type="InterPro" id="IPR029054">
    <property type="entry name" value="dUTPase-like"/>
</dbReference>
<keyword evidence="2 5" id="KW-0378">Hydrolase</keyword>
<evidence type="ECO:0000259" key="6">
    <source>
        <dbReference type="Pfam" id="PF00692"/>
    </source>
</evidence>
<comment type="cofactor">
    <cofactor evidence="5">
        <name>Mg(2+)</name>
        <dbReference type="ChEBI" id="CHEBI:18420"/>
    </cofactor>
</comment>
<name>E0UE40_GLOV7</name>
<dbReference type="PANTHER" id="PTHR11241">
    <property type="entry name" value="DEOXYURIDINE 5'-TRIPHOSPHATE NUCLEOTIDOHYDROLASE"/>
    <property type="match status" value="1"/>
</dbReference>
<dbReference type="RefSeq" id="WP_013321152.1">
    <property type="nucleotide sequence ID" value="NC_014501.1"/>
</dbReference>
<evidence type="ECO:0000313" key="8">
    <source>
        <dbReference type="Proteomes" id="UP000008206"/>
    </source>
</evidence>
<dbReference type="OrthoDB" id="9809956at2"/>
<reference evidence="8" key="1">
    <citation type="journal article" date="2011" name="MBio">
        <title>Novel metabolic attributes of the genus Cyanothece, comprising a group of unicellular nitrogen-fixing Cyanobacteria.</title>
        <authorList>
            <person name="Bandyopadhyay A."/>
            <person name="Elvitigala T."/>
            <person name="Welsh E."/>
            <person name="Stockel J."/>
            <person name="Liberton M."/>
            <person name="Min H."/>
            <person name="Sherman L.A."/>
            <person name="Pakrasi H.B."/>
        </authorList>
    </citation>
    <scope>NUCLEOTIDE SEQUENCE [LARGE SCALE GENOMIC DNA]</scope>
    <source>
        <strain evidence="8">PCC 7822</strain>
    </source>
</reference>
<dbReference type="STRING" id="497965.Cyan7822_1035"/>
<comment type="caution">
    <text evidence="5">Lacks conserved residue(s) required for the propagation of feature annotation.</text>
</comment>
<feature type="binding site" evidence="5">
    <location>
        <position position="75"/>
    </location>
    <ligand>
        <name>substrate</name>
    </ligand>
</feature>
<dbReference type="GO" id="GO:0000287">
    <property type="term" value="F:magnesium ion binding"/>
    <property type="evidence" value="ECO:0007669"/>
    <property type="project" value="UniProtKB-UniRule"/>
</dbReference>
<comment type="pathway">
    <text evidence="5">Pyrimidine metabolism; dUMP biosynthesis; dUMP from dCTP (dUTP route): step 2/2.</text>
</comment>
<keyword evidence="5" id="KW-0479">Metal-binding</keyword>
<evidence type="ECO:0000256" key="3">
    <source>
        <dbReference type="ARBA" id="ARBA00023080"/>
    </source>
</evidence>
<dbReference type="NCBIfam" id="TIGR00576">
    <property type="entry name" value="dut"/>
    <property type="match status" value="1"/>
</dbReference>
<comment type="function">
    <text evidence="5">This enzyme is involved in nucleotide metabolism: it produces dUMP, the immediate precursor of thymidine nucleotides and it decreases the intracellular concentration of dUTP so that uracil cannot be incorporated into DNA.</text>
</comment>
<dbReference type="GO" id="GO:0004170">
    <property type="term" value="F:dUTP diphosphatase activity"/>
    <property type="evidence" value="ECO:0007669"/>
    <property type="project" value="UniProtKB-UniRule"/>
</dbReference>
<dbReference type="CDD" id="cd07557">
    <property type="entry name" value="trimeric_dUTPase"/>
    <property type="match status" value="1"/>
</dbReference>
<dbReference type="GO" id="GO:0046081">
    <property type="term" value="P:dUTP catabolic process"/>
    <property type="evidence" value="ECO:0007669"/>
    <property type="project" value="InterPro"/>
</dbReference>
<evidence type="ECO:0000256" key="2">
    <source>
        <dbReference type="ARBA" id="ARBA00022801"/>
    </source>
</evidence>
<accession>E0UE40</accession>
<dbReference type="InterPro" id="IPR008181">
    <property type="entry name" value="dUTPase"/>
</dbReference>
<dbReference type="Proteomes" id="UP000008206">
    <property type="component" value="Chromosome"/>
</dbReference>
<dbReference type="HAMAP" id="MF_00116">
    <property type="entry name" value="dUTPase_bact"/>
    <property type="match status" value="1"/>
</dbReference>
<organism evidence="7 8">
    <name type="scientific">Gloeothece verrucosa (strain PCC 7822)</name>
    <name type="common">Cyanothece sp. (strain PCC 7822)</name>
    <dbReference type="NCBI Taxonomy" id="497965"/>
    <lineage>
        <taxon>Bacteria</taxon>
        <taxon>Bacillati</taxon>
        <taxon>Cyanobacteriota</taxon>
        <taxon>Cyanophyceae</taxon>
        <taxon>Oscillatoriophycideae</taxon>
        <taxon>Chroococcales</taxon>
        <taxon>Aphanothecaceae</taxon>
        <taxon>Gloeothece</taxon>
        <taxon>Gloeothece verrucosa</taxon>
    </lineage>
</organism>
<dbReference type="SUPFAM" id="SSF51283">
    <property type="entry name" value="dUTPase-like"/>
    <property type="match status" value="1"/>
</dbReference>
<feature type="binding site" evidence="5">
    <location>
        <begin position="79"/>
        <end position="81"/>
    </location>
    <ligand>
        <name>substrate</name>
    </ligand>
</feature>
<dbReference type="InterPro" id="IPR036157">
    <property type="entry name" value="dUTPase-like_sf"/>
</dbReference>
<dbReference type="eggNOG" id="COG0756">
    <property type="taxonomic scope" value="Bacteria"/>
</dbReference>
<feature type="binding site" evidence="5">
    <location>
        <begin position="62"/>
        <end position="64"/>
    </location>
    <ligand>
        <name>substrate</name>
    </ligand>
</feature>
<sequence>MKLKITKLEYSAILPTYVHPDDSGLDLTSIKDLEIPSGESQLVPTGIAIELPPNTEAQIRPRSGLALKHQITVLNTPGTIDEGYRGEIGVILINHGKNPFKVTRGMKIAQMVIAPVIRVEVEEVEYLSETSRGSGGFGSTGLTSG</sequence>
<dbReference type="Gene3D" id="2.70.40.10">
    <property type="match status" value="1"/>
</dbReference>
<dbReference type="PANTHER" id="PTHR11241:SF0">
    <property type="entry name" value="DEOXYURIDINE 5'-TRIPHOSPHATE NUCLEOTIDOHYDROLASE"/>
    <property type="match status" value="1"/>
</dbReference>
<keyword evidence="3 5" id="KW-0546">Nucleotide metabolism</keyword>
<gene>
    <name evidence="5" type="primary">dut</name>
    <name evidence="7" type="ordered locus">Cyan7822_1035</name>
</gene>
<dbReference type="Pfam" id="PF00692">
    <property type="entry name" value="dUTPase"/>
    <property type="match status" value="1"/>
</dbReference>
<dbReference type="KEGG" id="cyj:Cyan7822_1035"/>
<dbReference type="AlphaFoldDB" id="E0UE40"/>
<dbReference type="UniPathway" id="UPA00610">
    <property type="reaction ID" value="UER00666"/>
</dbReference>